<reference evidence="2 3" key="1">
    <citation type="submission" date="2020-04" db="EMBL/GenBank/DDBJ databases">
        <title>Nesterenkonia sp. nov., isolated from marine sediment.</title>
        <authorList>
            <person name="Zhang G."/>
        </authorList>
    </citation>
    <scope>NUCLEOTIDE SEQUENCE [LARGE SCALE GENOMIC DNA]</scope>
    <source>
        <strain evidence="2 3">MY13</strain>
    </source>
</reference>
<protein>
    <submittedName>
        <fullName evidence="2">LysM peptidoglycan-binding domain-containing protein</fullName>
    </submittedName>
</protein>
<proteinExistence type="predicted"/>
<dbReference type="AlphaFoldDB" id="A0A7X8TLX3"/>
<evidence type="ECO:0000259" key="1">
    <source>
        <dbReference type="PROSITE" id="PS51782"/>
    </source>
</evidence>
<keyword evidence="3" id="KW-1185">Reference proteome</keyword>
<dbReference type="Gene3D" id="3.10.350.10">
    <property type="entry name" value="LysM domain"/>
    <property type="match status" value="1"/>
</dbReference>
<sequence length="117" mass="11978">MTATATDSGLNRNGLTLTRRGRLVLLGLPAALLAAAVLAAAFFLTSTLMNQAQANTVGDTGVEAETVTVSEGETLWSIASAADSGSNTQELIGQIAELNGLESSELEPGQVLHIPVD</sequence>
<name>A0A7X8TLX3_9MICC</name>
<evidence type="ECO:0000313" key="2">
    <source>
        <dbReference type="EMBL" id="NLS10964.1"/>
    </source>
</evidence>
<dbReference type="EMBL" id="JABAHY010000018">
    <property type="protein sequence ID" value="NLS10964.1"/>
    <property type="molecule type" value="Genomic_DNA"/>
</dbReference>
<comment type="caution">
    <text evidence="2">The sequence shown here is derived from an EMBL/GenBank/DDBJ whole genome shotgun (WGS) entry which is preliminary data.</text>
</comment>
<gene>
    <name evidence="2" type="ORF">HGQ17_13360</name>
</gene>
<evidence type="ECO:0000313" key="3">
    <source>
        <dbReference type="Proteomes" id="UP000523139"/>
    </source>
</evidence>
<dbReference type="SUPFAM" id="SSF54106">
    <property type="entry name" value="LysM domain"/>
    <property type="match status" value="1"/>
</dbReference>
<dbReference type="InterPro" id="IPR018392">
    <property type="entry name" value="LysM"/>
</dbReference>
<feature type="domain" description="LysM" evidence="1">
    <location>
        <begin position="65"/>
        <end position="114"/>
    </location>
</feature>
<dbReference type="Pfam" id="PF01476">
    <property type="entry name" value="LysM"/>
    <property type="match status" value="1"/>
</dbReference>
<accession>A0A7X8TLX3</accession>
<dbReference type="InterPro" id="IPR036779">
    <property type="entry name" value="LysM_dom_sf"/>
</dbReference>
<dbReference type="PROSITE" id="PS51782">
    <property type="entry name" value="LYSM"/>
    <property type="match status" value="1"/>
</dbReference>
<dbReference type="SMART" id="SM00257">
    <property type="entry name" value="LysM"/>
    <property type="match status" value="1"/>
</dbReference>
<dbReference type="CDD" id="cd00118">
    <property type="entry name" value="LysM"/>
    <property type="match status" value="1"/>
</dbReference>
<dbReference type="Proteomes" id="UP000523139">
    <property type="component" value="Unassembled WGS sequence"/>
</dbReference>
<dbReference type="RefSeq" id="WP_168888448.1">
    <property type="nucleotide sequence ID" value="NZ_JABAHY010000018.1"/>
</dbReference>
<organism evidence="2 3">
    <name type="scientific">Nesterenkonia sedimenti</name>
    <dbReference type="NCBI Taxonomy" id="1463632"/>
    <lineage>
        <taxon>Bacteria</taxon>
        <taxon>Bacillati</taxon>
        <taxon>Actinomycetota</taxon>
        <taxon>Actinomycetes</taxon>
        <taxon>Micrococcales</taxon>
        <taxon>Micrococcaceae</taxon>
        <taxon>Nesterenkonia</taxon>
    </lineage>
</organism>